<dbReference type="PANTHER" id="PTHR46206">
    <property type="entry name" value="CYTOCHROME P450"/>
    <property type="match status" value="1"/>
</dbReference>
<dbReference type="GeneID" id="85457721"/>
<dbReference type="EMBL" id="JAHMHR010000106">
    <property type="protein sequence ID" value="KAK1657068.1"/>
    <property type="molecule type" value="Genomic_DNA"/>
</dbReference>
<dbReference type="InterPro" id="IPR010497">
    <property type="entry name" value="Epoxide_hydro_N"/>
</dbReference>
<gene>
    <name evidence="7" type="ORF">BDP55DRAFT_639070</name>
</gene>
<evidence type="ECO:0000259" key="6">
    <source>
        <dbReference type="Pfam" id="PF06441"/>
    </source>
</evidence>
<evidence type="ECO:0000256" key="3">
    <source>
        <dbReference type="ARBA" id="ARBA00022723"/>
    </source>
</evidence>
<dbReference type="Gene3D" id="1.10.630.10">
    <property type="entry name" value="Cytochrome P450"/>
    <property type="match status" value="1"/>
</dbReference>
<evidence type="ECO:0000313" key="7">
    <source>
        <dbReference type="EMBL" id="KAK1657068.1"/>
    </source>
</evidence>
<dbReference type="SUPFAM" id="SSF53474">
    <property type="entry name" value="alpha/beta-Hydrolases"/>
    <property type="match status" value="1"/>
</dbReference>
<dbReference type="InterPro" id="IPR036396">
    <property type="entry name" value="Cyt_P450_sf"/>
</dbReference>
<dbReference type="GO" id="GO:0004497">
    <property type="term" value="F:monooxygenase activity"/>
    <property type="evidence" value="ECO:0007669"/>
    <property type="project" value="InterPro"/>
</dbReference>
<dbReference type="GO" id="GO:0016705">
    <property type="term" value="F:oxidoreductase activity, acting on paired donors, with incorporation or reduction of molecular oxygen"/>
    <property type="evidence" value="ECO:0007669"/>
    <property type="project" value="InterPro"/>
</dbReference>
<dbReference type="Proteomes" id="UP001224890">
    <property type="component" value="Unassembled WGS sequence"/>
</dbReference>
<keyword evidence="3" id="KW-0479">Metal-binding</keyword>
<evidence type="ECO:0000256" key="5">
    <source>
        <dbReference type="ARBA" id="ARBA00023004"/>
    </source>
</evidence>
<protein>
    <submittedName>
        <fullName evidence="7">Cytochrome P450</fullName>
    </submittedName>
</protein>
<dbReference type="SUPFAM" id="SSF48264">
    <property type="entry name" value="Cytochrome P450"/>
    <property type="match status" value="1"/>
</dbReference>
<dbReference type="GO" id="GO:0020037">
    <property type="term" value="F:heme binding"/>
    <property type="evidence" value="ECO:0007669"/>
    <property type="project" value="InterPro"/>
</dbReference>
<evidence type="ECO:0000256" key="4">
    <source>
        <dbReference type="ARBA" id="ARBA00023002"/>
    </source>
</evidence>
<evidence type="ECO:0000256" key="2">
    <source>
        <dbReference type="ARBA" id="ARBA00010617"/>
    </source>
</evidence>
<dbReference type="Pfam" id="PF00067">
    <property type="entry name" value="p450"/>
    <property type="match status" value="1"/>
</dbReference>
<proteinExistence type="inferred from homology"/>
<dbReference type="CDD" id="cd11041">
    <property type="entry name" value="CYP503A1-like"/>
    <property type="match status" value="1"/>
</dbReference>
<feature type="domain" description="Epoxide hydrolase N-terminal" evidence="6">
    <location>
        <begin position="28"/>
        <end position="80"/>
    </location>
</feature>
<sequence>MPYSVLSIARPFTLSIPDGEYSQLRTLLQWLTSTTHYWLTKFNWRAQETRINSLPNFKIFVHEEAGKEDIDLHFVGLFRKGKMLFPSCWFMGGQVASFEFMPFLEIVQKKYSSSDLSYHFIVSSRPGYLLSSGPGQAQAYTSQDAARVINKAMTSLSFRRDKLIYCRVSKCRVSTTRRYRPKKKKLSSTGGNAFKNEIFAIDTPLGSLLPPSHIRPGFNIVLHLGFMDELKSNPNLSLGAALNDFTFERYTKVGALPAWSIKLFSAKFNPALDSYAEIFQDMVMHHVVGLLPTSKGKGTSWTTTDWVSINVWSSIIPLITKANVRGFLGHDAATDEDFLDVASTYLPGFSGLAEQYRNGEKMVLRQMKNKKANGLKPLSDPPSVFYYVNEDGQYLDDLRLQMDIQMPLCAASIHTTTTTIVQCLYDLASRSQYLPALRQEIEEDTEEHGVVLTRRAASKLEKLDNFVKKVQRFCSPDLTTFQRKATGPVTLSNGFHIPKGARIEVATGAINADEALYHNPSEVDGLRFYNKRQESDEARSKFQVLSVSKTDLAWGYGRAACPGRFLADLLTKMVLVEILKHYNIKMPEGQCRYENMEIQGQTLPNEQGVVLIRHKAV</sequence>
<dbReference type="RefSeq" id="XP_060421832.1">
    <property type="nucleotide sequence ID" value="XM_060573195.1"/>
</dbReference>
<dbReference type="AlphaFoldDB" id="A0AAJ0A727"/>
<reference evidence="7" key="1">
    <citation type="submission" date="2021-06" db="EMBL/GenBank/DDBJ databases">
        <title>Comparative genomics, transcriptomics and evolutionary studies reveal genomic signatures of adaptation to plant cell wall in hemibiotrophic fungi.</title>
        <authorList>
            <consortium name="DOE Joint Genome Institute"/>
            <person name="Baroncelli R."/>
            <person name="Diaz J.F."/>
            <person name="Benocci T."/>
            <person name="Peng M."/>
            <person name="Battaglia E."/>
            <person name="Haridas S."/>
            <person name="Andreopoulos W."/>
            <person name="Labutti K."/>
            <person name="Pangilinan J."/>
            <person name="Floch G.L."/>
            <person name="Makela M.R."/>
            <person name="Henrissat B."/>
            <person name="Grigoriev I.V."/>
            <person name="Crouch J.A."/>
            <person name="De Vries R.P."/>
            <person name="Sukno S.A."/>
            <person name="Thon M.R."/>
        </authorList>
    </citation>
    <scope>NUCLEOTIDE SEQUENCE</scope>
    <source>
        <strain evidence="7">CBS 193.32</strain>
    </source>
</reference>
<comment type="caution">
    <text evidence="7">The sequence shown here is derived from an EMBL/GenBank/DDBJ whole genome shotgun (WGS) entry which is preliminary data.</text>
</comment>
<comment type="cofactor">
    <cofactor evidence="1">
        <name>heme</name>
        <dbReference type="ChEBI" id="CHEBI:30413"/>
    </cofactor>
</comment>
<keyword evidence="5" id="KW-0408">Iron</keyword>
<name>A0AAJ0A727_9PEZI</name>
<dbReference type="GO" id="GO:0005506">
    <property type="term" value="F:iron ion binding"/>
    <property type="evidence" value="ECO:0007669"/>
    <property type="project" value="InterPro"/>
</dbReference>
<keyword evidence="4" id="KW-0560">Oxidoreductase</keyword>
<dbReference type="InterPro" id="IPR029058">
    <property type="entry name" value="AB_hydrolase_fold"/>
</dbReference>
<accession>A0AAJ0A727</accession>
<dbReference type="Gene3D" id="3.40.50.1820">
    <property type="entry name" value="alpha/beta hydrolase"/>
    <property type="match status" value="1"/>
</dbReference>
<keyword evidence="8" id="KW-1185">Reference proteome</keyword>
<dbReference type="Pfam" id="PF06441">
    <property type="entry name" value="EHN"/>
    <property type="match status" value="1"/>
</dbReference>
<evidence type="ECO:0000256" key="1">
    <source>
        <dbReference type="ARBA" id="ARBA00001971"/>
    </source>
</evidence>
<comment type="similarity">
    <text evidence="2">Belongs to the cytochrome P450 family.</text>
</comment>
<dbReference type="InterPro" id="IPR001128">
    <property type="entry name" value="Cyt_P450"/>
</dbReference>
<organism evidence="7 8">
    <name type="scientific">Colletotrichum godetiae</name>
    <dbReference type="NCBI Taxonomy" id="1209918"/>
    <lineage>
        <taxon>Eukaryota</taxon>
        <taxon>Fungi</taxon>
        <taxon>Dikarya</taxon>
        <taxon>Ascomycota</taxon>
        <taxon>Pezizomycotina</taxon>
        <taxon>Sordariomycetes</taxon>
        <taxon>Hypocreomycetidae</taxon>
        <taxon>Glomerellales</taxon>
        <taxon>Glomerellaceae</taxon>
        <taxon>Colletotrichum</taxon>
        <taxon>Colletotrichum acutatum species complex</taxon>
    </lineage>
</organism>
<evidence type="ECO:0000313" key="8">
    <source>
        <dbReference type="Proteomes" id="UP001224890"/>
    </source>
</evidence>